<dbReference type="GO" id="GO:0003735">
    <property type="term" value="F:structural constituent of ribosome"/>
    <property type="evidence" value="ECO:0007669"/>
    <property type="project" value="InterPro"/>
</dbReference>
<reference evidence="7" key="4">
    <citation type="submission" date="2019-03" db="UniProtKB">
        <authorList>
            <consortium name="EnsemblPlants"/>
        </authorList>
    </citation>
    <scope>IDENTIFICATION</scope>
</reference>
<dbReference type="Gramene" id="AET2Gv20514400.45">
    <property type="protein sequence ID" value="AET2Gv20514400.45"/>
    <property type="gene ID" value="AET2Gv20514400"/>
</dbReference>
<dbReference type="InterPro" id="IPR023407">
    <property type="entry name" value="Ribosomal_eS27_Zn-bd_dom_sf"/>
</dbReference>
<comment type="cofactor">
    <cofactor evidence="1">
        <name>Zn(2+)</name>
        <dbReference type="ChEBI" id="CHEBI:29105"/>
    </cofactor>
</comment>
<dbReference type="InterPro" id="IPR000592">
    <property type="entry name" value="Ribosomal_eS27"/>
</dbReference>
<dbReference type="Pfam" id="PF01667">
    <property type="entry name" value="Ribosomal_S27e"/>
    <property type="match status" value="1"/>
</dbReference>
<evidence type="ECO:0000313" key="7">
    <source>
        <dbReference type="EnsemblPlants" id="AET2Gv20514400.45"/>
    </source>
</evidence>
<dbReference type="GO" id="GO:0006412">
    <property type="term" value="P:translation"/>
    <property type="evidence" value="ECO:0007669"/>
    <property type="project" value="InterPro"/>
</dbReference>
<keyword evidence="4" id="KW-0689">Ribosomal protein</keyword>
<keyword evidence="8" id="KW-1185">Reference proteome</keyword>
<dbReference type="AlphaFoldDB" id="A0A453BHW3"/>
<evidence type="ECO:0000256" key="4">
    <source>
        <dbReference type="ARBA" id="ARBA00022980"/>
    </source>
</evidence>
<dbReference type="Proteomes" id="UP000015105">
    <property type="component" value="Chromosome 2D"/>
</dbReference>
<keyword evidence="3" id="KW-0862">Zinc</keyword>
<protein>
    <recommendedName>
        <fullName evidence="9">40S ribosomal protein S27</fullName>
    </recommendedName>
</protein>
<reference evidence="7" key="5">
    <citation type="journal article" date="2021" name="G3 (Bethesda)">
        <title>Aegilops tauschii genome assembly Aet v5.0 features greater sequence contiguity and improved annotation.</title>
        <authorList>
            <person name="Wang L."/>
            <person name="Zhu T."/>
            <person name="Rodriguez J.C."/>
            <person name="Deal K.R."/>
            <person name="Dubcovsky J."/>
            <person name="McGuire P.E."/>
            <person name="Lux T."/>
            <person name="Spannagl M."/>
            <person name="Mayer K.F.X."/>
            <person name="Baldrich P."/>
            <person name="Meyers B.C."/>
            <person name="Huo N."/>
            <person name="Gu Y.Q."/>
            <person name="Zhou H."/>
            <person name="Devos K.M."/>
            <person name="Bennetzen J.L."/>
            <person name="Unver T."/>
            <person name="Budak H."/>
            <person name="Gulick P.J."/>
            <person name="Galiba G."/>
            <person name="Kalapos B."/>
            <person name="Nelson D.R."/>
            <person name="Li P."/>
            <person name="You F.M."/>
            <person name="Luo M.C."/>
            <person name="Dvorak J."/>
        </authorList>
    </citation>
    <scope>NUCLEOTIDE SEQUENCE [LARGE SCALE GENOMIC DNA]</scope>
    <source>
        <strain evidence="7">cv. AL8/78</strain>
    </source>
</reference>
<dbReference type="GO" id="GO:0005840">
    <property type="term" value="C:ribosome"/>
    <property type="evidence" value="ECO:0007669"/>
    <property type="project" value="UniProtKB-KW"/>
</dbReference>
<evidence type="ECO:0000313" key="8">
    <source>
        <dbReference type="Proteomes" id="UP000015105"/>
    </source>
</evidence>
<proteinExistence type="inferred from homology"/>
<evidence type="ECO:0008006" key="9">
    <source>
        <dbReference type="Google" id="ProtNLM"/>
    </source>
</evidence>
<dbReference type="InterPro" id="IPR011332">
    <property type="entry name" value="Ribosomal_zn-bd"/>
</dbReference>
<evidence type="ECO:0000256" key="5">
    <source>
        <dbReference type="ARBA" id="ARBA00023274"/>
    </source>
</evidence>
<reference evidence="7" key="3">
    <citation type="journal article" date="2017" name="Nature">
        <title>Genome sequence of the progenitor of the wheat D genome Aegilops tauschii.</title>
        <authorList>
            <person name="Luo M.C."/>
            <person name="Gu Y.Q."/>
            <person name="Puiu D."/>
            <person name="Wang H."/>
            <person name="Twardziok S.O."/>
            <person name="Deal K.R."/>
            <person name="Huo N."/>
            <person name="Zhu T."/>
            <person name="Wang L."/>
            <person name="Wang Y."/>
            <person name="McGuire P.E."/>
            <person name="Liu S."/>
            <person name="Long H."/>
            <person name="Ramasamy R.K."/>
            <person name="Rodriguez J.C."/>
            <person name="Van S.L."/>
            <person name="Yuan L."/>
            <person name="Wang Z."/>
            <person name="Xia Z."/>
            <person name="Xiao L."/>
            <person name="Anderson O.D."/>
            <person name="Ouyang S."/>
            <person name="Liang Y."/>
            <person name="Zimin A.V."/>
            <person name="Pertea G."/>
            <person name="Qi P."/>
            <person name="Bennetzen J.L."/>
            <person name="Dai X."/>
            <person name="Dawson M.W."/>
            <person name="Muller H.G."/>
            <person name="Kugler K."/>
            <person name="Rivarola-Duarte L."/>
            <person name="Spannagl M."/>
            <person name="Mayer K.F.X."/>
            <person name="Lu F.H."/>
            <person name="Bevan M.W."/>
            <person name="Leroy P."/>
            <person name="Li P."/>
            <person name="You F.M."/>
            <person name="Sun Q."/>
            <person name="Liu Z."/>
            <person name="Lyons E."/>
            <person name="Wicker T."/>
            <person name="Salzberg S.L."/>
            <person name="Devos K.M."/>
            <person name="Dvorak J."/>
        </authorList>
    </citation>
    <scope>NUCLEOTIDE SEQUENCE [LARGE SCALE GENOMIC DNA]</scope>
    <source>
        <strain evidence="7">cv. AL8/78</strain>
    </source>
</reference>
<name>A0A453BHW3_AEGTS</name>
<comment type="similarity">
    <text evidence="2">Belongs to the eukaryotic ribosomal protein eS27 family.</text>
</comment>
<keyword evidence="5" id="KW-0687">Ribonucleoprotein</keyword>
<dbReference type="GO" id="GO:1990904">
    <property type="term" value="C:ribonucleoprotein complex"/>
    <property type="evidence" value="ECO:0007669"/>
    <property type="project" value="UniProtKB-KW"/>
</dbReference>
<feature type="region of interest" description="Disordered" evidence="6">
    <location>
        <begin position="1"/>
        <end position="24"/>
    </location>
</feature>
<accession>A0A453BHW3</accession>
<organism evidence="7 8">
    <name type="scientific">Aegilops tauschii subsp. strangulata</name>
    <name type="common">Goatgrass</name>
    <dbReference type="NCBI Taxonomy" id="200361"/>
    <lineage>
        <taxon>Eukaryota</taxon>
        <taxon>Viridiplantae</taxon>
        <taxon>Streptophyta</taxon>
        <taxon>Embryophyta</taxon>
        <taxon>Tracheophyta</taxon>
        <taxon>Spermatophyta</taxon>
        <taxon>Magnoliopsida</taxon>
        <taxon>Liliopsida</taxon>
        <taxon>Poales</taxon>
        <taxon>Poaceae</taxon>
        <taxon>BOP clade</taxon>
        <taxon>Pooideae</taxon>
        <taxon>Triticodae</taxon>
        <taxon>Triticeae</taxon>
        <taxon>Triticinae</taxon>
        <taxon>Aegilops</taxon>
    </lineage>
</organism>
<dbReference type="Gene3D" id="2.20.25.100">
    <property type="entry name" value="Zn-binding ribosomal proteins"/>
    <property type="match status" value="1"/>
</dbReference>
<dbReference type="SUPFAM" id="SSF57829">
    <property type="entry name" value="Zn-binding ribosomal proteins"/>
    <property type="match status" value="1"/>
</dbReference>
<evidence type="ECO:0000256" key="1">
    <source>
        <dbReference type="ARBA" id="ARBA00001947"/>
    </source>
</evidence>
<dbReference type="NCBIfam" id="TIGR01053">
    <property type="entry name" value="LSD1"/>
    <property type="match status" value="1"/>
</dbReference>
<sequence length="119" mass="13107">MKVAWASKESGGSAGHPCRSSRAEADTGQYEQHCRRSPPCGLLLQSHCAAPQQIHVFSHYQTLVVCSGCKTMLFQPTGGKGRLTKGCLIMEKMKPFLRLFTTTYPRCGETNQKRSQDSG</sequence>
<evidence type="ECO:0000256" key="2">
    <source>
        <dbReference type="ARBA" id="ARBA00010919"/>
    </source>
</evidence>
<evidence type="ECO:0000256" key="6">
    <source>
        <dbReference type="SAM" id="MobiDB-lite"/>
    </source>
</evidence>
<reference evidence="8" key="1">
    <citation type="journal article" date="2014" name="Science">
        <title>Ancient hybridizations among the ancestral genomes of bread wheat.</title>
        <authorList>
            <consortium name="International Wheat Genome Sequencing Consortium,"/>
            <person name="Marcussen T."/>
            <person name="Sandve S.R."/>
            <person name="Heier L."/>
            <person name="Spannagl M."/>
            <person name="Pfeifer M."/>
            <person name="Jakobsen K.S."/>
            <person name="Wulff B.B."/>
            <person name="Steuernagel B."/>
            <person name="Mayer K.F."/>
            <person name="Olsen O.A."/>
        </authorList>
    </citation>
    <scope>NUCLEOTIDE SEQUENCE [LARGE SCALE GENOMIC DNA]</scope>
    <source>
        <strain evidence="8">cv. AL8/78</strain>
    </source>
</reference>
<dbReference type="EnsemblPlants" id="AET2Gv20514400.45">
    <property type="protein sequence ID" value="AET2Gv20514400.45"/>
    <property type="gene ID" value="AET2Gv20514400"/>
</dbReference>
<evidence type="ECO:0000256" key="3">
    <source>
        <dbReference type="ARBA" id="ARBA00022833"/>
    </source>
</evidence>
<reference evidence="8" key="2">
    <citation type="journal article" date="2017" name="Nat. Plants">
        <title>The Aegilops tauschii genome reveals multiple impacts of transposons.</title>
        <authorList>
            <person name="Zhao G."/>
            <person name="Zou C."/>
            <person name="Li K."/>
            <person name="Wang K."/>
            <person name="Li T."/>
            <person name="Gao L."/>
            <person name="Zhang X."/>
            <person name="Wang H."/>
            <person name="Yang Z."/>
            <person name="Liu X."/>
            <person name="Jiang W."/>
            <person name="Mao L."/>
            <person name="Kong X."/>
            <person name="Jiao Y."/>
            <person name="Jia J."/>
        </authorList>
    </citation>
    <scope>NUCLEOTIDE SEQUENCE [LARGE SCALE GENOMIC DNA]</scope>
    <source>
        <strain evidence="8">cv. AL8/78</strain>
    </source>
</reference>